<dbReference type="Proteomes" id="UP000827549">
    <property type="component" value="Chromosome 5"/>
</dbReference>
<sequence length="303" mass="34265">MPADPRTPPFSLSPPPSPPKPSFLRRLFCSGDPEEPDYSAYYARPPSPAPSARSTSSSAPDAGPSRIHPAWAYYGIQAPPQAMDHRPLPPGDSLPKGLPGRGPKPSPSYALHRTPPTEPDPYIMNARPEPRPLNYHKLSATERKYIDWDRAHQKKRIEFEQDQERKRAKQAKKVAAEQAKAAKKRDAAARAKAVKEDAERVRNYEKFLAYEHWAKRHGFLPPDGETKEKKAKPPPKPEYERYPFMLQPVMNEFGVFRPHDALPGGPGYGEQWPGMSRTMHMALTEMDHEDQLRLAMSGHLWTV</sequence>
<gene>
    <name evidence="2" type="ORF">LOC62_05G007667</name>
</gene>
<evidence type="ECO:0000256" key="1">
    <source>
        <dbReference type="SAM" id="MobiDB-lite"/>
    </source>
</evidence>
<dbReference type="AlphaFoldDB" id="A0AAF1BK17"/>
<feature type="compositionally biased region" description="Low complexity" evidence="1">
    <location>
        <begin position="93"/>
        <end position="103"/>
    </location>
</feature>
<reference evidence="2" key="1">
    <citation type="submission" date="2023-10" db="EMBL/GenBank/DDBJ databases">
        <authorList>
            <person name="Noh H."/>
        </authorList>
    </citation>
    <scope>NUCLEOTIDE SEQUENCE</scope>
    <source>
        <strain evidence="2">DUCC4014</strain>
    </source>
</reference>
<name>A0AAF1BK17_9TREE</name>
<dbReference type="EMBL" id="CP086718">
    <property type="protein sequence ID" value="WOO84146.1"/>
    <property type="molecule type" value="Genomic_DNA"/>
</dbReference>
<protein>
    <submittedName>
        <fullName evidence="2">Uncharacterized protein</fullName>
    </submittedName>
</protein>
<dbReference type="RefSeq" id="XP_062630172.1">
    <property type="nucleotide sequence ID" value="XM_062774188.1"/>
</dbReference>
<evidence type="ECO:0000313" key="3">
    <source>
        <dbReference type="Proteomes" id="UP000827549"/>
    </source>
</evidence>
<accession>A0AAF1BK17</accession>
<proteinExistence type="predicted"/>
<keyword evidence="3" id="KW-1185">Reference proteome</keyword>
<feature type="region of interest" description="Disordered" evidence="1">
    <location>
        <begin position="1"/>
        <end position="136"/>
    </location>
</feature>
<evidence type="ECO:0000313" key="2">
    <source>
        <dbReference type="EMBL" id="WOO84146.1"/>
    </source>
</evidence>
<feature type="compositionally biased region" description="Pro residues" evidence="1">
    <location>
        <begin position="1"/>
        <end position="21"/>
    </location>
</feature>
<feature type="region of interest" description="Disordered" evidence="1">
    <location>
        <begin position="218"/>
        <end position="239"/>
    </location>
</feature>
<feature type="compositionally biased region" description="Low complexity" evidence="1">
    <location>
        <begin position="38"/>
        <end position="62"/>
    </location>
</feature>
<dbReference type="GeneID" id="87810839"/>
<organism evidence="2 3">
    <name type="scientific">Vanrija pseudolonga</name>
    <dbReference type="NCBI Taxonomy" id="143232"/>
    <lineage>
        <taxon>Eukaryota</taxon>
        <taxon>Fungi</taxon>
        <taxon>Dikarya</taxon>
        <taxon>Basidiomycota</taxon>
        <taxon>Agaricomycotina</taxon>
        <taxon>Tremellomycetes</taxon>
        <taxon>Trichosporonales</taxon>
        <taxon>Trichosporonaceae</taxon>
        <taxon>Vanrija</taxon>
    </lineage>
</organism>